<sequence length="399" mass="42920">MPRLFFTYLRLFALLTALLLFISPAISGPSYKTGEDDSKNDQKCNKRYRGNVIRVKHGESIQAAIDCARPYTRVEVEGEHREQVTITKDGISLIGKGAKLSPPSNIDTTNYCYGLVKSLPDLKNVSAGICIHGRNIKLEDEYVPALLHWGVKSVGDPVKDVSVSGFEVSDFDGENIALYGGKNTRITRNVLKRGLRYGFLTVGSKGTHASKNEVSGSGKATLENGPIAMCMDDKSSAVFSNNQLSGYFICLCTETNEGINSNNEITKCCIGNIIDPNVRNAKSLGNSITEWNPDCDPTAAAGISLLGAKNALVKGNTISIGAGLPQGGAGLFLGFEVEFNATNEGNVITKNKFGLNDADIFDDSKGKNYIFDNECDIAARGPVTSPTPAPEYCQPRGRA</sequence>
<gene>
    <name evidence="1" type="ORF">OPT61_g318</name>
</gene>
<proteinExistence type="predicted"/>
<protein>
    <submittedName>
        <fullName evidence="1">Uncharacterized protein</fullName>
    </submittedName>
</protein>
<accession>A0ACC2IUB5</accession>
<dbReference type="Proteomes" id="UP001153331">
    <property type="component" value="Unassembled WGS sequence"/>
</dbReference>
<name>A0ACC2IUB5_9PLEO</name>
<evidence type="ECO:0000313" key="1">
    <source>
        <dbReference type="EMBL" id="KAJ8118777.1"/>
    </source>
</evidence>
<comment type="caution">
    <text evidence="1">The sequence shown here is derived from an EMBL/GenBank/DDBJ whole genome shotgun (WGS) entry which is preliminary data.</text>
</comment>
<reference evidence="1" key="1">
    <citation type="submission" date="2022-11" db="EMBL/GenBank/DDBJ databases">
        <title>Genome Sequence of Boeremia exigua.</title>
        <authorList>
            <person name="Buettner E."/>
        </authorList>
    </citation>
    <scope>NUCLEOTIDE SEQUENCE</scope>
    <source>
        <strain evidence="1">CU02</strain>
    </source>
</reference>
<dbReference type="EMBL" id="JAPHNI010000010">
    <property type="protein sequence ID" value="KAJ8118777.1"/>
    <property type="molecule type" value="Genomic_DNA"/>
</dbReference>
<evidence type="ECO:0000313" key="2">
    <source>
        <dbReference type="Proteomes" id="UP001153331"/>
    </source>
</evidence>
<organism evidence="1 2">
    <name type="scientific">Boeremia exigua</name>
    <dbReference type="NCBI Taxonomy" id="749465"/>
    <lineage>
        <taxon>Eukaryota</taxon>
        <taxon>Fungi</taxon>
        <taxon>Dikarya</taxon>
        <taxon>Ascomycota</taxon>
        <taxon>Pezizomycotina</taxon>
        <taxon>Dothideomycetes</taxon>
        <taxon>Pleosporomycetidae</taxon>
        <taxon>Pleosporales</taxon>
        <taxon>Pleosporineae</taxon>
        <taxon>Didymellaceae</taxon>
        <taxon>Boeremia</taxon>
    </lineage>
</organism>
<keyword evidence="2" id="KW-1185">Reference proteome</keyword>